<dbReference type="RefSeq" id="WP_105073843.1">
    <property type="nucleotide sequence ID" value="NZ_PPGH01000035.1"/>
</dbReference>
<name>A0A2S7XS32_9GAMM</name>
<evidence type="ECO:0008006" key="5">
    <source>
        <dbReference type="Google" id="ProtNLM"/>
    </source>
</evidence>
<dbReference type="InterPro" id="IPR013783">
    <property type="entry name" value="Ig-like_fold"/>
</dbReference>
<proteinExistence type="predicted"/>
<dbReference type="InterPro" id="IPR044060">
    <property type="entry name" value="Bacterial_rp_domain"/>
</dbReference>
<protein>
    <recommendedName>
        <fullName evidence="5">CARDB domain-containing protein</fullName>
    </recommendedName>
</protein>
<evidence type="ECO:0000313" key="3">
    <source>
        <dbReference type="EMBL" id="PQJ96211.1"/>
    </source>
</evidence>
<dbReference type="Pfam" id="PF07705">
    <property type="entry name" value="CARDB"/>
    <property type="match status" value="1"/>
</dbReference>
<organism evidence="3 4">
    <name type="scientific">Chromatium okenii</name>
    <dbReference type="NCBI Taxonomy" id="61644"/>
    <lineage>
        <taxon>Bacteria</taxon>
        <taxon>Pseudomonadati</taxon>
        <taxon>Pseudomonadota</taxon>
        <taxon>Gammaproteobacteria</taxon>
        <taxon>Chromatiales</taxon>
        <taxon>Chromatiaceae</taxon>
        <taxon>Chromatium</taxon>
    </lineage>
</organism>
<dbReference type="Pfam" id="PF18998">
    <property type="entry name" value="Flg_new_2"/>
    <property type="match status" value="4"/>
</dbReference>
<gene>
    <name evidence="3" type="ORF">CXB77_10505</name>
</gene>
<dbReference type="Gene3D" id="2.60.40.10">
    <property type="entry name" value="Immunoglobulins"/>
    <property type="match status" value="1"/>
</dbReference>
<feature type="domain" description="Bacterial repeat" evidence="2">
    <location>
        <begin position="276"/>
        <end position="353"/>
    </location>
</feature>
<feature type="domain" description="Bacterial repeat" evidence="2">
    <location>
        <begin position="189"/>
        <end position="269"/>
    </location>
</feature>
<dbReference type="InterPro" id="IPR011635">
    <property type="entry name" value="CARDB"/>
</dbReference>
<evidence type="ECO:0000313" key="4">
    <source>
        <dbReference type="Proteomes" id="UP000239936"/>
    </source>
</evidence>
<dbReference type="Proteomes" id="UP000239936">
    <property type="component" value="Unassembled WGS sequence"/>
</dbReference>
<evidence type="ECO:0000259" key="1">
    <source>
        <dbReference type="Pfam" id="PF07705"/>
    </source>
</evidence>
<accession>A0A2S7XS32</accession>
<feature type="domain" description="CARDB" evidence="1">
    <location>
        <begin position="359"/>
        <end position="465"/>
    </location>
</feature>
<keyword evidence="4" id="KW-1185">Reference proteome</keyword>
<dbReference type="OrthoDB" id="5747841at2"/>
<comment type="caution">
    <text evidence="3">The sequence shown here is derived from an EMBL/GenBank/DDBJ whole genome shotgun (WGS) entry which is preliminary data.</text>
</comment>
<dbReference type="AlphaFoldDB" id="A0A2S7XS32"/>
<feature type="domain" description="Bacterial repeat" evidence="2">
    <location>
        <begin position="43"/>
        <end position="93"/>
    </location>
</feature>
<reference evidence="3 4" key="1">
    <citation type="submission" date="2018-01" db="EMBL/GenBank/DDBJ databases">
        <title>The complete genome sequence of Chromatium okenii LaCa, a purple sulfur bacterium with a turbulent life.</title>
        <authorList>
            <person name="Luedin S.M."/>
            <person name="Liechti N."/>
            <person name="Storelli N."/>
            <person name="Danza F."/>
            <person name="Wittwer M."/>
            <person name="Pothier J.F."/>
            <person name="Tonolla M.A."/>
        </authorList>
    </citation>
    <scope>NUCLEOTIDE SEQUENCE [LARGE SCALE GENOMIC DNA]</scope>
    <source>
        <strain evidence="3 4">LaCa</strain>
    </source>
</reference>
<evidence type="ECO:0000259" key="2">
    <source>
        <dbReference type="Pfam" id="PF18998"/>
    </source>
</evidence>
<dbReference type="EMBL" id="PPGH01000035">
    <property type="protein sequence ID" value="PQJ96211.1"/>
    <property type="molecule type" value="Genomic_DNA"/>
</dbReference>
<feature type="domain" description="Bacterial repeat" evidence="2">
    <location>
        <begin position="101"/>
        <end position="181"/>
    </location>
</feature>
<sequence>MSEAQTVTATFTAKPITYKLSVSKVGTGSVKSDPSGINCGSDCVASFDKGKVVTLTATAASGYSFGGWSGACSNTSGTCSVSMASAKTVTATFIVAAPVNYQLTVKKTGSGSVNSDPNGINCGSNCSANFESGSAVILTAEPASGYEFNRWSGCTAFATNPLQCQVDINKAQTVSATFTAAAPTTPVNYQLTVKKTGNGTINSDPNGINCGSNCSANFESGKTITLTAAPAADSTFVSWSGCTAVAANPLQCTVTMSKAQAITATFAVIPTTGGNLTVKTVGNGNVTSDPLGINCGSLCAASFSDRVVTLTALPASGETFVRWNGCIANATNPMQCRVTLTKNLTVTAEFSNKTTLEADIQITNVVLTPVSPSAGKSFTAQITLKNIGNIALTSGSHLEVWASEPSGQSCGAIGDAFADIDQLARNDSTTITVKLIAPIKGMQRLRVFADSQCKMTELSERNNQLVKHYTVN</sequence>